<gene>
    <name evidence="3" type="ORF">TCE0_022r06512</name>
</gene>
<dbReference type="CDD" id="cd02440">
    <property type="entry name" value="AdoMet_MTases"/>
    <property type="match status" value="1"/>
</dbReference>
<dbReference type="Pfam" id="PF13489">
    <property type="entry name" value="Methyltransf_23"/>
    <property type="match status" value="1"/>
</dbReference>
<dbReference type="Pfam" id="PF11899">
    <property type="entry name" value="DUF3419"/>
    <property type="match status" value="1"/>
</dbReference>
<sequence>MSVYTLHSPLNSLDGLSTPHIMVGVALVLVSGLVASIVVLSLQKSKLDWNKGFLSYIQFAYSCFIKPHERDSEGEAGQQHALESFYRAQASVYDATRKRLLCGREDMLALLAAQLKYRQSQHQVSKPVWVDIGGGTGYNIEAMNAFLPVDKFFSHVYLVDLSPSLLEVARQRFERLGWKNVTVICRDAREFRLPGANGAANGGADIVTMSYSLSMIPDYYSVVDSLNYLMKSDALLGVVDFYVQNIVDVSCRNYTGGVFNRHVNWLGRAFWRAWFDFDRVNLDAARRDYLEYKFGTIISANPRVDHRLLNINSEDVILTITSAGDNILDYLQKSPKRIHAVDMNPNQNHLLELKVASFRALGYKDVWKIFGEGKHAEFRELLLTKLSPHLSSQAFQYWLEQTDVFTSKSNKGLYETGGSRVAIKLVRYLFTIFGLHGVNNRLCEAQTLNEQREIWPTIRRVLISRILNWAIVKTEWFAWKAAGVPPPQRNMIIDDYLKRKGLSGGIKKNSDVSGRAIWEYVVDTFDPVAKDTLISNDNYFYYLCLKGKFSRQCHPTYLTPKAHDKLSSPGAFDGLRIHTDGLNEVIARITPRTLTIAVVMDSMDWFNPDEDAAAKQTQALNRALKMGGRVLLRSASIDPWYIKDFEANGFTPRRVGARFPGTCIDRVNMYASAWVITKTSDVDGNNRTRPELRERSSSSEVETLTL</sequence>
<dbReference type="Gene3D" id="3.40.50.150">
    <property type="entry name" value="Vaccinia Virus protein VP39"/>
    <property type="match status" value="1"/>
</dbReference>
<name>A0A6V8HF44_TALPI</name>
<evidence type="ECO:0000256" key="2">
    <source>
        <dbReference type="SAM" id="Phobius"/>
    </source>
</evidence>
<reference evidence="4" key="1">
    <citation type="journal article" date="2015" name="Genome Announc.">
        <title>Draft genome sequence of Talaromyces cellulolyticus strain Y-94, a source of lignocellulosic biomass-degrading enzymes.</title>
        <authorList>
            <person name="Fujii T."/>
            <person name="Koike H."/>
            <person name="Sawayama S."/>
            <person name="Yano S."/>
            <person name="Inoue H."/>
        </authorList>
    </citation>
    <scope>NUCLEOTIDE SEQUENCE [LARGE SCALE GENOMIC DNA]</scope>
    <source>
        <strain evidence="4">Y-94</strain>
    </source>
</reference>
<evidence type="ECO:0000313" key="3">
    <source>
        <dbReference type="EMBL" id="GAM36983.1"/>
    </source>
</evidence>
<dbReference type="AlphaFoldDB" id="A0A6V8HF44"/>
<feature type="region of interest" description="Disordered" evidence="1">
    <location>
        <begin position="683"/>
        <end position="706"/>
    </location>
</feature>
<organism evidence="3 4">
    <name type="scientific">Talaromyces pinophilus</name>
    <name type="common">Penicillium pinophilum</name>
    <dbReference type="NCBI Taxonomy" id="128442"/>
    <lineage>
        <taxon>Eukaryota</taxon>
        <taxon>Fungi</taxon>
        <taxon>Dikarya</taxon>
        <taxon>Ascomycota</taxon>
        <taxon>Pezizomycotina</taxon>
        <taxon>Eurotiomycetes</taxon>
        <taxon>Eurotiomycetidae</taxon>
        <taxon>Eurotiales</taxon>
        <taxon>Trichocomaceae</taxon>
        <taxon>Talaromyces</taxon>
        <taxon>Talaromyces sect. Talaromyces</taxon>
    </lineage>
</organism>
<dbReference type="Proteomes" id="UP000053095">
    <property type="component" value="Unassembled WGS sequence"/>
</dbReference>
<dbReference type="PANTHER" id="PTHR47473">
    <property type="entry name" value="BTA1P"/>
    <property type="match status" value="1"/>
</dbReference>
<dbReference type="SUPFAM" id="SSF53335">
    <property type="entry name" value="S-adenosyl-L-methionine-dependent methyltransferases"/>
    <property type="match status" value="1"/>
</dbReference>
<protein>
    <recommendedName>
        <fullName evidence="5">Methyltransferase domain-containing protein</fullName>
    </recommendedName>
</protein>
<evidence type="ECO:0008006" key="5">
    <source>
        <dbReference type="Google" id="ProtNLM"/>
    </source>
</evidence>
<keyword evidence="2" id="KW-0472">Membrane</keyword>
<evidence type="ECO:0000313" key="4">
    <source>
        <dbReference type="Proteomes" id="UP000053095"/>
    </source>
</evidence>
<dbReference type="EMBL" id="DF933818">
    <property type="protein sequence ID" value="GAM36983.1"/>
    <property type="molecule type" value="Genomic_DNA"/>
</dbReference>
<dbReference type="InterPro" id="IPR021829">
    <property type="entry name" value="DUF3419"/>
</dbReference>
<keyword evidence="2" id="KW-1133">Transmembrane helix</keyword>
<keyword evidence="2" id="KW-0812">Transmembrane</keyword>
<feature type="transmembrane region" description="Helical" evidence="2">
    <location>
        <begin position="20"/>
        <end position="42"/>
    </location>
</feature>
<dbReference type="PANTHER" id="PTHR47473:SF1">
    <property type="entry name" value="METHYLTRANSFERASE DOMAIN-CONTAINING PROTEIN"/>
    <property type="match status" value="1"/>
</dbReference>
<proteinExistence type="predicted"/>
<comment type="caution">
    <text evidence="3">The sequence shown here is derived from an EMBL/GenBank/DDBJ whole genome shotgun (WGS) entry which is preliminary data.</text>
</comment>
<dbReference type="InterPro" id="IPR029063">
    <property type="entry name" value="SAM-dependent_MTases_sf"/>
</dbReference>
<accession>A0A6V8HF44</accession>
<feature type="compositionally biased region" description="Basic and acidic residues" evidence="1">
    <location>
        <begin position="683"/>
        <end position="697"/>
    </location>
</feature>
<evidence type="ECO:0000256" key="1">
    <source>
        <dbReference type="SAM" id="MobiDB-lite"/>
    </source>
</evidence>
<keyword evidence="4" id="KW-1185">Reference proteome</keyword>